<dbReference type="PANTHER" id="PTHR30349">
    <property type="entry name" value="PHAGE INTEGRASE-RELATED"/>
    <property type="match status" value="1"/>
</dbReference>
<dbReference type="EMBL" id="FOHT01000023">
    <property type="protein sequence ID" value="SET79294.1"/>
    <property type="molecule type" value="Genomic_DNA"/>
</dbReference>
<evidence type="ECO:0000256" key="2">
    <source>
        <dbReference type="ARBA" id="ARBA00022908"/>
    </source>
</evidence>
<proteinExistence type="predicted"/>
<evidence type="ECO:0000256" key="1">
    <source>
        <dbReference type="ARBA" id="ARBA00022829"/>
    </source>
</evidence>
<accession>X5DHS6</accession>
<name>X5DHS6_9BACT</name>
<dbReference type="PANTHER" id="PTHR30349:SF81">
    <property type="entry name" value="TYROSINE RECOMBINASE XERC"/>
    <property type="match status" value="1"/>
</dbReference>
<reference evidence="9 11" key="2">
    <citation type="submission" date="2016-10" db="EMBL/GenBank/DDBJ databases">
        <authorList>
            <person name="de Groot N.N."/>
        </authorList>
    </citation>
    <scope>NUCLEOTIDE SEQUENCE [LARGE SCALE GENOMIC DNA]</scope>
    <source>
        <strain evidence="9 11">DSM 25947</strain>
    </source>
</reference>
<dbReference type="OrthoDB" id="107900at2"/>
<evidence type="ECO:0000256" key="5">
    <source>
        <dbReference type="PROSITE-ProRule" id="PRU01248"/>
    </source>
</evidence>
<dbReference type="GO" id="GO:0007059">
    <property type="term" value="P:chromosome segregation"/>
    <property type="evidence" value="ECO:0007669"/>
    <property type="project" value="UniProtKB-KW"/>
</dbReference>
<evidence type="ECO:0000313" key="11">
    <source>
        <dbReference type="Proteomes" id="UP000181981"/>
    </source>
</evidence>
<evidence type="ECO:0000313" key="10">
    <source>
        <dbReference type="Proteomes" id="UP000023772"/>
    </source>
</evidence>
<sequence length="349" mass="40751">MKKLTESLVIAKAMREWEKIYLPEIRALSPHTLRSYHKAITLYAIFLKDAKSANFGNLSGDFFSTANIQEWMLWLKSERSCSNSTCNQRLAGLKNFLKFLSKKDIRFIQLWMEAREVKQMRYVKPAQVEITQEAIKTLFNVINLKTKIGKRDFTLFYLIYSIGARIDEVLSLKISDIHLNQPNGKNYIAVLGKGAKRRSPPILKEVSKVLKGYIEMFHGKKPNPWDLLFFVYYDGRKKKLTQEAVNKRLKIYAQKAHCINPEVPENLHCHQLRHARASHWLEQHLNIVAIQRLMGHANINTTMRYIFVSTEQKNQALATLEDNVMKNTGKKWKNIRKKKDLLEYLGLKE</sequence>
<dbReference type="KEGG" id="dori:FH5T_16110"/>
<dbReference type="STRING" id="1168034.FH5T_16110"/>
<dbReference type="RefSeq" id="WP_038560633.1">
    <property type="nucleotide sequence ID" value="NZ_FOHT01000023.1"/>
</dbReference>
<dbReference type="eggNOG" id="COG4974">
    <property type="taxonomic scope" value="Bacteria"/>
</dbReference>
<dbReference type="PROSITE" id="PS51900">
    <property type="entry name" value="CB"/>
    <property type="match status" value="1"/>
</dbReference>
<feature type="domain" description="Core-binding (CB)" evidence="7">
    <location>
        <begin position="12"/>
        <end position="101"/>
    </location>
</feature>
<evidence type="ECO:0000256" key="4">
    <source>
        <dbReference type="ARBA" id="ARBA00023172"/>
    </source>
</evidence>
<dbReference type="AlphaFoldDB" id="X5DHS6"/>
<dbReference type="GO" id="GO:0006310">
    <property type="term" value="P:DNA recombination"/>
    <property type="evidence" value="ECO:0007669"/>
    <property type="project" value="UniProtKB-KW"/>
</dbReference>
<dbReference type="Pfam" id="PF02899">
    <property type="entry name" value="Phage_int_SAM_1"/>
    <property type="match status" value="1"/>
</dbReference>
<dbReference type="InterPro" id="IPR011010">
    <property type="entry name" value="DNA_brk_join_enz"/>
</dbReference>
<evidence type="ECO:0000313" key="8">
    <source>
        <dbReference type="EMBL" id="AHW60644.1"/>
    </source>
</evidence>
<feature type="domain" description="Tyr recombinase" evidence="6">
    <location>
        <begin position="125"/>
        <end position="318"/>
    </location>
</feature>
<evidence type="ECO:0000259" key="6">
    <source>
        <dbReference type="PROSITE" id="PS51898"/>
    </source>
</evidence>
<reference evidence="8 10" key="1">
    <citation type="submission" date="2014-03" db="EMBL/GenBank/DDBJ databases">
        <title>Complete genome sequence of a deeply braunched marine Bacteroidia bacterium Draconibacterium orientale type strain FH5T.</title>
        <authorList>
            <person name="Li X."/>
            <person name="Wang X."/>
            <person name="Xie Z."/>
            <person name="Du Z."/>
            <person name="Chen G."/>
        </authorList>
    </citation>
    <scope>NUCLEOTIDE SEQUENCE [LARGE SCALE GENOMIC DNA]</scope>
    <source>
        <strain evidence="8 10">FH5</strain>
    </source>
</reference>
<evidence type="ECO:0000313" key="9">
    <source>
        <dbReference type="EMBL" id="SET79294.1"/>
    </source>
</evidence>
<keyword evidence="10" id="KW-1185">Reference proteome</keyword>
<keyword evidence="1" id="KW-0159">Chromosome partition</keyword>
<dbReference type="InterPro" id="IPR013762">
    <property type="entry name" value="Integrase-like_cat_sf"/>
</dbReference>
<keyword evidence="4" id="KW-0233">DNA recombination</keyword>
<dbReference type="Gene3D" id="1.10.150.130">
    <property type="match status" value="1"/>
</dbReference>
<gene>
    <name evidence="8" type="ORF">FH5T_16110</name>
    <name evidence="9" type="ORF">SAMN05444285_12375</name>
</gene>
<keyword evidence="2" id="KW-0229">DNA integration</keyword>
<dbReference type="GO" id="GO:0003677">
    <property type="term" value="F:DNA binding"/>
    <property type="evidence" value="ECO:0007669"/>
    <property type="project" value="UniProtKB-UniRule"/>
</dbReference>
<keyword evidence="3 5" id="KW-0238">DNA-binding</keyword>
<dbReference type="EMBL" id="CP007451">
    <property type="protein sequence ID" value="AHW60644.1"/>
    <property type="molecule type" value="Genomic_DNA"/>
</dbReference>
<dbReference type="Proteomes" id="UP000023772">
    <property type="component" value="Chromosome"/>
</dbReference>
<dbReference type="GO" id="GO:0015074">
    <property type="term" value="P:DNA integration"/>
    <property type="evidence" value="ECO:0007669"/>
    <property type="project" value="UniProtKB-KW"/>
</dbReference>
<dbReference type="InterPro" id="IPR002104">
    <property type="entry name" value="Integrase_catalytic"/>
</dbReference>
<protein>
    <submittedName>
        <fullName evidence="9">Site-specific recombinase XerD</fullName>
    </submittedName>
</protein>
<dbReference type="PROSITE" id="PS51898">
    <property type="entry name" value="TYR_RECOMBINASE"/>
    <property type="match status" value="1"/>
</dbReference>
<dbReference type="Proteomes" id="UP000181981">
    <property type="component" value="Unassembled WGS sequence"/>
</dbReference>
<evidence type="ECO:0000259" key="7">
    <source>
        <dbReference type="PROSITE" id="PS51900"/>
    </source>
</evidence>
<evidence type="ECO:0000256" key="3">
    <source>
        <dbReference type="ARBA" id="ARBA00023125"/>
    </source>
</evidence>
<dbReference type="SUPFAM" id="SSF56349">
    <property type="entry name" value="DNA breaking-rejoining enzymes"/>
    <property type="match status" value="1"/>
</dbReference>
<dbReference type="InterPro" id="IPR044068">
    <property type="entry name" value="CB"/>
</dbReference>
<dbReference type="HOGENOM" id="CLU_027562_9_1_10"/>
<dbReference type="InterPro" id="IPR050090">
    <property type="entry name" value="Tyrosine_recombinase_XerCD"/>
</dbReference>
<dbReference type="InterPro" id="IPR010998">
    <property type="entry name" value="Integrase_recombinase_N"/>
</dbReference>
<dbReference type="InterPro" id="IPR004107">
    <property type="entry name" value="Integrase_SAM-like_N"/>
</dbReference>
<dbReference type="Gene3D" id="1.10.443.10">
    <property type="entry name" value="Intergrase catalytic core"/>
    <property type="match status" value="1"/>
</dbReference>
<organism evidence="9 11">
    <name type="scientific">Draconibacterium orientale</name>
    <dbReference type="NCBI Taxonomy" id="1168034"/>
    <lineage>
        <taxon>Bacteria</taxon>
        <taxon>Pseudomonadati</taxon>
        <taxon>Bacteroidota</taxon>
        <taxon>Bacteroidia</taxon>
        <taxon>Marinilabiliales</taxon>
        <taxon>Prolixibacteraceae</taxon>
        <taxon>Draconibacterium</taxon>
    </lineage>
</organism>
<dbReference type="Pfam" id="PF00589">
    <property type="entry name" value="Phage_integrase"/>
    <property type="match status" value="1"/>
</dbReference>